<dbReference type="InterPro" id="IPR040871">
    <property type="entry name" value="HopA1"/>
</dbReference>
<accession>A0A6M0RN84</accession>
<proteinExistence type="predicted"/>
<sequence length="374" mass="42253">MVLSTSVTSASLATLPSNLANALEDMVASVTIQPDLCIKHPQYQPFQVPPEMLSRFEHIPADLRQKYRSLQLRSFLYGIYYNGSLQTELALDSDTEQHTQFQDLENNTYFGVDLDFFTQLHQRNTGTGYFDPGWQVVEQVSEENLTVKKGGLTLYIDRQQHLASGIIAAVGDIVAIRLPNNLMQNGFYVAVGDAGKYSTQGGQVRETLVRVYFNLTSQGALAVMKTLTQQMNAHGVPFTFKVLYSPANYQRHDAGVLYVQRSHYSKVHELLQSVYQSHQSYFRHEEPLFTKRLAPGLGLAEEPDHKFTQTESFGQNRCQILANALLEAEAFSDEPEHSERRLAAIQQHFQKIGLDLTRPYLNANVEDIYAPLDL</sequence>
<comment type="caution">
    <text evidence="1">The sequence shown here is derived from an EMBL/GenBank/DDBJ whole genome shotgun (WGS) entry which is preliminary data.</text>
</comment>
<evidence type="ECO:0000313" key="1">
    <source>
        <dbReference type="EMBL" id="NEZ57599.1"/>
    </source>
</evidence>
<dbReference type="AlphaFoldDB" id="A0A6M0RN84"/>
<protein>
    <submittedName>
        <fullName evidence="1">Uncharacterized protein</fullName>
    </submittedName>
</protein>
<dbReference type="EMBL" id="QXHD01000004">
    <property type="protein sequence ID" value="NEZ57599.1"/>
    <property type="molecule type" value="Genomic_DNA"/>
</dbReference>
<dbReference type="Proteomes" id="UP000481033">
    <property type="component" value="Unassembled WGS sequence"/>
</dbReference>
<dbReference type="Pfam" id="PF17914">
    <property type="entry name" value="HopA1"/>
    <property type="match status" value="1"/>
</dbReference>
<gene>
    <name evidence="1" type="ORF">DXZ20_18410</name>
</gene>
<evidence type="ECO:0000313" key="2">
    <source>
        <dbReference type="Proteomes" id="UP000481033"/>
    </source>
</evidence>
<organism evidence="1 2">
    <name type="scientific">Adonisia turfae CCMR0081</name>
    <dbReference type="NCBI Taxonomy" id="2292702"/>
    <lineage>
        <taxon>Bacteria</taxon>
        <taxon>Bacillati</taxon>
        <taxon>Cyanobacteriota</taxon>
        <taxon>Adonisia</taxon>
        <taxon>Adonisia turfae</taxon>
    </lineage>
</organism>
<dbReference type="RefSeq" id="WP_163699711.1">
    <property type="nucleotide sequence ID" value="NZ_QXHD01000004.1"/>
</dbReference>
<reference evidence="1 2" key="1">
    <citation type="journal article" date="2020" name="Microb. Ecol.">
        <title>Ecogenomics of the Marine Benthic Filamentous Cyanobacterium Adonisia.</title>
        <authorList>
            <person name="Walter J.M."/>
            <person name="Coutinho F.H."/>
            <person name="Leomil L."/>
            <person name="Hargreaves P.I."/>
            <person name="Campeao M.E."/>
            <person name="Vieira V.V."/>
            <person name="Silva B.S."/>
            <person name="Fistarol G.O."/>
            <person name="Salomon P.S."/>
            <person name="Sawabe T."/>
            <person name="Mino S."/>
            <person name="Hosokawa M."/>
            <person name="Miyashita H."/>
            <person name="Maruyama F."/>
            <person name="van Verk M.C."/>
            <person name="Dutilh B.E."/>
            <person name="Thompson C.C."/>
            <person name="Thompson F.L."/>
        </authorList>
    </citation>
    <scope>NUCLEOTIDE SEQUENCE [LARGE SCALE GENOMIC DNA]</scope>
    <source>
        <strain evidence="1 2">CCMR0081</strain>
    </source>
</reference>
<name>A0A6M0RN84_9CYAN</name>
<keyword evidence="2" id="KW-1185">Reference proteome</keyword>